<dbReference type="EMBL" id="BGZK01000344">
    <property type="protein sequence ID" value="GBP38151.1"/>
    <property type="molecule type" value="Genomic_DNA"/>
</dbReference>
<name>A0A4C1VI28_EUMVA</name>
<sequence>MVDSEYKVTRTSPADNPIPAPVGGNRPRSAPELSAVTPERFCEHRSKLVNRIGIESRYRIAIESKTETTPRAGPDWHRERDRNGIESEAETETESGTGSRLRVKLERHRERDRTGIKSEAETETESGTGSRLRVKLERHRERDRTGIDSEAETEIESETGSRLRVKLDRHRERDRTDIESENRDRIRTKKEKVESKAEGKHAFKLFKGYRGRKSGKGNKVSPALVRSPSYSGTVDARSEIDMQGFCFYRGSLPAPPRVPAYENASYDSRDSSSGSLERYATRSSDSGFDGSGTADSGCRGSGYGSGCSDSAYDSVHSSPARPRPVRIATVSYFNVNDSEDSSSVRTECTLLEYEHEELDAGAQNALNESLELVSSL</sequence>
<evidence type="ECO:0000313" key="2">
    <source>
        <dbReference type="EMBL" id="GBP38151.1"/>
    </source>
</evidence>
<dbReference type="OrthoDB" id="7453273at2759"/>
<feature type="compositionally biased region" description="Basic and acidic residues" evidence="1">
    <location>
        <begin position="134"/>
        <end position="147"/>
    </location>
</feature>
<feature type="compositionally biased region" description="Basic and acidic residues" evidence="1">
    <location>
        <begin position="103"/>
        <end position="120"/>
    </location>
</feature>
<evidence type="ECO:0000256" key="1">
    <source>
        <dbReference type="SAM" id="MobiDB-lite"/>
    </source>
</evidence>
<reference evidence="2 3" key="1">
    <citation type="journal article" date="2019" name="Commun. Biol.">
        <title>The bagworm genome reveals a unique fibroin gene that provides high tensile strength.</title>
        <authorList>
            <person name="Kono N."/>
            <person name="Nakamura H."/>
            <person name="Ohtoshi R."/>
            <person name="Tomita M."/>
            <person name="Numata K."/>
            <person name="Arakawa K."/>
        </authorList>
    </citation>
    <scope>NUCLEOTIDE SEQUENCE [LARGE SCALE GENOMIC DNA]</scope>
</reference>
<proteinExistence type="predicted"/>
<dbReference type="AlphaFoldDB" id="A0A4C1VI28"/>
<feature type="compositionally biased region" description="Basic residues" evidence="1">
    <location>
        <begin position="202"/>
        <end position="216"/>
    </location>
</feature>
<feature type="region of interest" description="Disordered" evidence="1">
    <location>
        <begin position="1"/>
        <end position="38"/>
    </location>
</feature>
<dbReference type="Proteomes" id="UP000299102">
    <property type="component" value="Unassembled WGS sequence"/>
</dbReference>
<feature type="region of interest" description="Disordered" evidence="1">
    <location>
        <begin position="261"/>
        <end position="296"/>
    </location>
</feature>
<organism evidence="2 3">
    <name type="scientific">Eumeta variegata</name>
    <name type="common">Bagworm moth</name>
    <name type="synonym">Eumeta japonica</name>
    <dbReference type="NCBI Taxonomy" id="151549"/>
    <lineage>
        <taxon>Eukaryota</taxon>
        <taxon>Metazoa</taxon>
        <taxon>Ecdysozoa</taxon>
        <taxon>Arthropoda</taxon>
        <taxon>Hexapoda</taxon>
        <taxon>Insecta</taxon>
        <taxon>Pterygota</taxon>
        <taxon>Neoptera</taxon>
        <taxon>Endopterygota</taxon>
        <taxon>Lepidoptera</taxon>
        <taxon>Glossata</taxon>
        <taxon>Ditrysia</taxon>
        <taxon>Tineoidea</taxon>
        <taxon>Psychidae</taxon>
        <taxon>Oiketicinae</taxon>
        <taxon>Eumeta</taxon>
    </lineage>
</organism>
<comment type="caution">
    <text evidence="2">The sequence shown here is derived from an EMBL/GenBank/DDBJ whole genome shotgun (WGS) entry which is preliminary data.</text>
</comment>
<accession>A0A4C1VI28</accession>
<keyword evidence="3" id="KW-1185">Reference proteome</keyword>
<gene>
    <name evidence="2" type="ORF">EVAR_80436_1</name>
</gene>
<evidence type="ECO:0000313" key="3">
    <source>
        <dbReference type="Proteomes" id="UP000299102"/>
    </source>
</evidence>
<protein>
    <submittedName>
        <fullName evidence="2">Uncharacterized protein</fullName>
    </submittedName>
</protein>
<feature type="compositionally biased region" description="Basic and acidic residues" evidence="1">
    <location>
        <begin position="159"/>
        <end position="201"/>
    </location>
</feature>
<feature type="region of interest" description="Disordered" evidence="1">
    <location>
        <begin position="65"/>
        <end position="233"/>
    </location>
</feature>
<feature type="compositionally biased region" description="Basic and acidic residues" evidence="1">
    <location>
        <begin position="65"/>
        <end position="85"/>
    </location>
</feature>